<evidence type="ECO:0000256" key="4">
    <source>
        <dbReference type="SAM" id="MobiDB-lite"/>
    </source>
</evidence>
<dbReference type="InterPro" id="IPR029063">
    <property type="entry name" value="SAM-dependent_MTases_sf"/>
</dbReference>
<dbReference type="InterPro" id="IPR051419">
    <property type="entry name" value="Lys/N-term_MeTrsfase_sf"/>
</dbReference>
<evidence type="ECO:0000256" key="1">
    <source>
        <dbReference type="ARBA" id="ARBA00008361"/>
    </source>
</evidence>
<gene>
    <name evidence="6" type="ORF">HAKA00212_LOCUS7898</name>
</gene>
<dbReference type="AlphaFoldDB" id="A0A6V1PD48"/>
<keyword evidence="2" id="KW-0489">Methyltransferase</keyword>
<dbReference type="GO" id="GO:0032259">
    <property type="term" value="P:methylation"/>
    <property type="evidence" value="ECO:0007669"/>
    <property type="project" value="UniProtKB-KW"/>
</dbReference>
<comment type="similarity">
    <text evidence="1">Belongs to the methyltransferase superfamily.</text>
</comment>
<evidence type="ECO:0000313" key="6">
    <source>
        <dbReference type="EMBL" id="CAE0629216.1"/>
    </source>
</evidence>
<organism evidence="6">
    <name type="scientific">Heterosigma akashiwo</name>
    <name type="common">Chromophytic alga</name>
    <name type="synonym">Heterosigma carterae</name>
    <dbReference type="NCBI Taxonomy" id="2829"/>
    <lineage>
        <taxon>Eukaryota</taxon>
        <taxon>Sar</taxon>
        <taxon>Stramenopiles</taxon>
        <taxon>Ochrophyta</taxon>
        <taxon>Raphidophyceae</taxon>
        <taxon>Chattonellales</taxon>
        <taxon>Chattonellaceae</taxon>
        <taxon>Heterosigma</taxon>
    </lineage>
</organism>
<dbReference type="GO" id="GO:0008757">
    <property type="term" value="F:S-adenosylmethionine-dependent methyltransferase activity"/>
    <property type="evidence" value="ECO:0007669"/>
    <property type="project" value="InterPro"/>
</dbReference>
<keyword evidence="3" id="KW-0808">Transferase</keyword>
<evidence type="ECO:0000256" key="2">
    <source>
        <dbReference type="ARBA" id="ARBA00022603"/>
    </source>
</evidence>
<dbReference type="PANTHER" id="PTHR12176:SF79">
    <property type="entry name" value="METHYLTRANSFERASE TYPE 11 DOMAIN-CONTAINING PROTEIN"/>
    <property type="match status" value="1"/>
</dbReference>
<evidence type="ECO:0000256" key="3">
    <source>
        <dbReference type="ARBA" id="ARBA00022679"/>
    </source>
</evidence>
<protein>
    <recommendedName>
        <fullName evidence="5">Methyltransferase type 11 domain-containing protein</fullName>
    </recommendedName>
</protein>
<evidence type="ECO:0000259" key="5">
    <source>
        <dbReference type="Pfam" id="PF08241"/>
    </source>
</evidence>
<feature type="region of interest" description="Disordered" evidence="4">
    <location>
        <begin position="243"/>
        <end position="262"/>
    </location>
</feature>
<accession>A0A6V1PD48</accession>
<proteinExistence type="inferred from homology"/>
<dbReference type="PANTHER" id="PTHR12176">
    <property type="entry name" value="SAM-DEPENDENT METHYLTRANSFERASE SUPERFAMILY PROTEIN"/>
    <property type="match status" value="1"/>
</dbReference>
<name>A0A6V1PD48_HETAK</name>
<reference evidence="6" key="1">
    <citation type="submission" date="2021-01" db="EMBL/GenBank/DDBJ databases">
        <authorList>
            <person name="Corre E."/>
            <person name="Pelletier E."/>
            <person name="Niang G."/>
            <person name="Scheremetjew M."/>
            <person name="Finn R."/>
            <person name="Kale V."/>
            <person name="Holt S."/>
            <person name="Cochrane G."/>
            <person name="Meng A."/>
            <person name="Brown T."/>
            <person name="Cohen L."/>
        </authorList>
    </citation>
    <scope>NUCLEOTIDE SEQUENCE</scope>
    <source>
        <strain evidence="6">CCMP3107</strain>
    </source>
</reference>
<dbReference type="EMBL" id="HBIU01016921">
    <property type="protein sequence ID" value="CAE0629216.1"/>
    <property type="molecule type" value="Transcribed_RNA"/>
</dbReference>
<dbReference type="Pfam" id="PF08241">
    <property type="entry name" value="Methyltransf_11"/>
    <property type="match status" value="1"/>
</dbReference>
<dbReference type="FunFam" id="3.40.50.150:FF:000217">
    <property type="entry name" value="Methyltransferase protein 13"/>
    <property type="match status" value="1"/>
</dbReference>
<dbReference type="InterPro" id="IPR013216">
    <property type="entry name" value="Methyltransf_11"/>
</dbReference>
<dbReference type="CDD" id="cd02440">
    <property type="entry name" value="AdoMet_MTases"/>
    <property type="match status" value="1"/>
</dbReference>
<dbReference type="SUPFAM" id="SSF53335">
    <property type="entry name" value="S-adenosyl-L-methionine-dependent methyltransferases"/>
    <property type="match status" value="1"/>
</dbReference>
<dbReference type="Gene3D" id="3.40.50.150">
    <property type="entry name" value="Vaccinia Virus protein VP39"/>
    <property type="match status" value="1"/>
</dbReference>
<sequence>MDYLAIRTDQPVEYESHPTDAAQYAKAAFWDSRYMRNPEVFEWYHPYDAFVDIFEMFMDKGDEILNIGCGNSEMSAEMALEGYDWVTNIDHSKVVIEQMKEKYADDLPDMPWYYMDAAKLRFPDNTFDIVLDKGCMDSMLCGNKGRYETGKMLQEIDRVLKPDGAYILISYGTPDLRLDLLEDADIDSPGFLTWDVFVNAIAKPTTDNFTTPDYGDLGSMYYIYVCIKEERKVSLKLQREAKRKKQASKAGRLKKGALLKKN</sequence>
<feature type="domain" description="Methyltransferase type 11" evidence="5">
    <location>
        <begin position="65"/>
        <end position="167"/>
    </location>
</feature>